<dbReference type="RefSeq" id="WP_274373080.1">
    <property type="nucleotide sequence ID" value="NZ_CP072943.1"/>
</dbReference>
<gene>
    <name evidence="4" type="ORF">KAR29_11220</name>
</gene>
<dbReference type="Pfam" id="PF01381">
    <property type="entry name" value="HTH_3"/>
    <property type="match status" value="1"/>
</dbReference>
<dbReference type="PANTHER" id="PTHR46558:SF13">
    <property type="entry name" value="HTH-TYPE TRANSCRIPTIONAL REGULATOR IMMR"/>
    <property type="match status" value="1"/>
</dbReference>
<organism evidence="4 5">
    <name type="scientific">Aminithiophilus ramosus</name>
    <dbReference type="NCBI Taxonomy" id="3029084"/>
    <lineage>
        <taxon>Bacteria</taxon>
        <taxon>Thermotogati</taxon>
        <taxon>Synergistota</taxon>
        <taxon>Synergistia</taxon>
        <taxon>Synergistales</taxon>
        <taxon>Aminithiophilaceae</taxon>
        <taxon>Aminithiophilus</taxon>
    </lineage>
</organism>
<dbReference type="PANTHER" id="PTHR46558">
    <property type="entry name" value="TRACRIPTIONAL REGULATORY PROTEIN-RELATED-RELATED"/>
    <property type="match status" value="1"/>
</dbReference>
<evidence type="ECO:0000313" key="4">
    <source>
        <dbReference type="EMBL" id="QTX31888.1"/>
    </source>
</evidence>
<evidence type="ECO:0000256" key="2">
    <source>
        <dbReference type="SAM" id="MobiDB-lite"/>
    </source>
</evidence>
<dbReference type="PROSITE" id="PS50943">
    <property type="entry name" value="HTH_CROC1"/>
    <property type="match status" value="1"/>
</dbReference>
<keyword evidence="1" id="KW-0238">DNA-binding</keyword>
<dbReference type="Proteomes" id="UP000671879">
    <property type="component" value="Chromosome"/>
</dbReference>
<dbReference type="GO" id="GO:0003677">
    <property type="term" value="F:DNA binding"/>
    <property type="evidence" value="ECO:0007669"/>
    <property type="project" value="UniProtKB-KW"/>
</dbReference>
<sequence>MLHLRTDRLIALRKKNKLSQQELAVKVGVSLHSVFRWEKGLRTPNAEKLALVADILGVSIEYLLDKTDPPQEPKDHEKGPTSEEIGPSVDIVLPSGRTVALTPGQLRAYENWQKDRDLDKTLALAATLGIPLSDMIPGENRSDHPSKSHRDLALLVRTLAREKGDADPESSALASIETLTEDDARHILDVVKETLLWKLRQARP</sequence>
<feature type="compositionally biased region" description="Basic and acidic residues" evidence="2">
    <location>
        <begin position="66"/>
        <end position="81"/>
    </location>
</feature>
<protein>
    <submittedName>
        <fullName evidence="4">Helix-turn-helix domain-containing protein</fullName>
    </submittedName>
</protein>
<dbReference type="Gene3D" id="1.10.260.40">
    <property type="entry name" value="lambda repressor-like DNA-binding domains"/>
    <property type="match status" value="1"/>
</dbReference>
<evidence type="ECO:0000259" key="3">
    <source>
        <dbReference type="PROSITE" id="PS50943"/>
    </source>
</evidence>
<dbReference type="InterPro" id="IPR010982">
    <property type="entry name" value="Lambda_DNA-bd_dom_sf"/>
</dbReference>
<dbReference type="KEGG" id="aram:KAR29_11220"/>
<evidence type="ECO:0000256" key="1">
    <source>
        <dbReference type="ARBA" id="ARBA00023125"/>
    </source>
</evidence>
<name>A0A9Q7AM30_9BACT</name>
<keyword evidence="5" id="KW-1185">Reference proteome</keyword>
<feature type="domain" description="HTH cro/C1-type" evidence="3">
    <location>
        <begin position="9"/>
        <end position="63"/>
    </location>
</feature>
<dbReference type="SMART" id="SM00530">
    <property type="entry name" value="HTH_XRE"/>
    <property type="match status" value="1"/>
</dbReference>
<dbReference type="SUPFAM" id="SSF47413">
    <property type="entry name" value="lambda repressor-like DNA-binding domains"/>
    <property type="match status" value="1"/>
</dbReference>
<accession>A0A9Q7AM30</accession>
<reference evidence="5" key="1">
    <citation type="submission" date="2021-04" db="EMBL/GenBank/DDBJ databases">
        <title>A novel Synergistetes isolate from a pyrite-forming mixed culture.</title>
        <authorList>
            <person name="Bunk B."/>
            <person name="Sproer C."/>
            <person name="Spring S."/>
            <person name="Pester M."/>
        </authorList>
    </citation>
    <scope>NUCLEOTIDE SEQUENCE [LARGE SCALE GENOMIC DNA]</scope>
    <source>
        <strain evidence="5">J.5.4.2-T.3.5.2</strain>
    </source>
</reference>
<proteinExistence type="predicted"/>
<evidence type="ECO:0000313" key="5">
    <source>
        <dbReference type="Proteomes" id="UP000671879"/>
    </source>
</evidence>
<dbReference type="InterPro" id="IPR001387">
    <property type="entry name" value="Cro/C1-type_HTH"/>
</dbReference>
<dbReference type="EMBL" id="CP072943">
    <property type="protein sequence ID" value="QTX31888.1"/>
    <property type="molecule type" value="Genomic_DNA"/>
</dbReference>
<dbReference type="CDD" id="cd00093">
    <property type="entry name" value="HTH_XRE"/>
    <property type="match status" value="1"/>
</dbReference>
<dbReference type="AlphaFoldDB" id="A0A9Q7AM30"/>
<feature type="region of interest" description="Disordered" evidence="2">
    <location>
        <begin position="66"/>
        <end position="87"/>
    </location>
</feature>